<keyword evidence="6" id="KW-0133">Cell shape</keyword>
<protein>
    <recommendedName>
        <fullName evidence="13">Rod shape-determining protein RodA</fullName>
    </recommendedName>
</protein>
<dbReference type="PROSITE" id="PS00428">
    <property type="entry name" value="FTSW_RODA_SPOVE"/>
    <property type="match status" value="1"/>
</dbReference>
<keyword evidence="10" id="KW-0961">Cell wall biogenesis/degradation</keyword>
<gene>
    <name evidence="12" type="ORF">METZ01_LOCUS68414</name>
</gene>
<dbReference type="GO" id="GO:0051301">
    <property type="term" value="P:cell division"/>
    <property type="evidence" value="ECO:0007669"/>
    <property type="project" value="InterPro"/>
</dbReference>
<evidence type="ECO:0000256" key="4">
    <source>
        <dbReference type="ARBA" id="ARBA00022679"/>
    </source>
</evidence>
<feature type="transmembrane region" description="Helical" evidence="11">
    <location>
        <begin position="168"/>
        <end position="184"/>
    </location>
</feature>
<proteinExistence type="predicted"/>
<dbReference type="AlphaFoldDB" id="A0A381THM6"/>
<sequence>MKSRYRNTLVYDRSPYWNSFKRINFAIPASLFLLSLAGILMLYSVSGGEIGVLVKNHLVRVCIGLLVFLAFAFTSIRIIRYISPVLYLIILLCLVWLFFFETNTVSRWINLGFSSFQPAEVLKFILILTLASYYSFLGERRSKGLFSVTLPLVLIILPAFLTVRQPDLGTALLLLLTGISIIFFSGLRFRWIAIVALSFGASIPIIFDNLKEYQKERLMVFLNPETDPFGAGYHIIQSKIAIGSGGFTGKGFMMGTQSQLNFLPEKHSDFMLSVLLEEMGFLGGLFVFFIFLYLILISIHTSLTSRSRFNCLACAGIAVLTFLYFFINSAMIMGIIPIVGVPLPMLSYGGSAIIAFCAAMGFVVNARINRDIKLESFLGN</sequence>
<dbReference type="GO" id="GO:0015648">
    <property type="term" value="F:lipid-linked peptidoglycan transporter activity"/>
    <property type="evidence" value="ECO:0007669"/>
    <property type="project" value="TreeGrafter"/>
</dbReference>
<evidence type="ECO:0000256" key="5">
    <source>
        <dbReference type="ARBA" id="ARBA00022692"/>
    </source>
</evidence>
<feature type="transmembrane region" description="Helical" evidence="11">
    <location>
        <begin position="191"/>
        <end position="207"/>
    </location>
</feature>
<evidence type="ECO:0000256" key="6">
    <source>
        <dbReference type="ARBA" id="ARBA00022960"/>
    </source>
</evidence>
<dbReference type="InterPro" id="IPR018365">
    <property type="entry name" value="Cell_cycle_FtsW-rel_CS"/>
</dbReference>
<dbReference type="GO" id="GO:0016757">
    <property type="term" value="F:glycosyltransferase activity"/>
    <property type="evidence" value="ECO:0007669"/>
    <property type="project" value="UniProtKB-KW"/>
</dbReference>
<dbReference type="GO" id="GO:0009252">
    <property type="term" value="P:peptidoglycan biosynthetic process"/>
    <property type="evidence" value="ECO:0007669"/>
    <property type="project" value="UniProtKB-KW"/>
</dbReference>
<dbReference type="GO" id="GO:0071555">
    <property type="term" value="P:cell wall organization"/>
    <property type="evidence" value="ECO:0007669"/>
    <property type="project" value="UniProtKB-KW"/>
</dbReference>
<evidence type="ECO:0000256" key="7">
    <source>
        <dbReference type="ARBA" id="ARBA00022984"/>
    </source>
</evidence>
<evidence type="ECO:0000256" key="8">
    <source>
        <dbReference type="ARBA" id="ARBA00022989"/>
    </source>
</evidence>
<evidence type="ECO:0000313" key="12">
    <source>
        <dbReference type="EMBL" id="SVA15560.1"/>
    </source>
</evidence>
<dbReference type="InterPro" id="IPR011923">
    <property type="entry name" value="RodA/MrdB"/>
</dbReference>
<feature type="transmembrane region" description="Helical" evidence="11">
    <location>
        <begin position="311"/>
        <end position="339"/>
    </location>
</feature>
<evidence type="ECO:0008006" key="13">
    <source>
        <dbReference type="Google" id="ProtNLM"/>
    </source>
</evidence>
<keyword evidence="9 11" id="KW-0472">Membrane</keyword>
<dbReference type="Pfam" id="PF01098">
    <property type="entry name" value="FTSW_RODA_SPOVE"/>
    <property type="match status" value="1"/>
</dbReference>
<keyword evidence="2" id="KW-1003">Cell membrane</keyword>
<feature type="transmembrane region" description="Helical" evidence="11">
    <location>
        <begin position="119"/>
        <end position="137"/>
    </location>
</feature>
<feature type="transmembrane region" description="Helical" evidence="11">
    <location>
        <begin position="279"/>
        <end position="299"/>
    </location>
</feature>
<keyword evidence="3" id="KW-0328">Glycosyltransferase</keyword>
<evidence type="ECO:0000256" key="2">
    <source>
        <dbReference type="ARBA" id="ARBA00022475"/>
    </source>
</evidence>
<feature type="transmembrane region" description="Helical" evidence="11">
    <location>
        <begin position="345"/>
        <end position="364"/>
    </location>
</feature>
<reference evidence="12" key="1">
    <citation type="submission" date="2018-05" db="EMBL/GenBank/DDBJ databases">
        <authorList>
            <person name="Lanie J.A."/>
            <person name="Ng W.-L."/>
            <person name="Kazmierczak K.M."/>
            <person name="Andrzejewski T.M."/>
            <person name="Davidsen T.M."/>
            <person name="Wayne K.J."/>
            <person name="Tettelin H."/>
            <person name="Glass J.I."/>
            <person name="Rusch D."/>
            <person name="Podicherti R."/>
            <person name="Tsui H.-C.T."/>
            <person name="Winkler M.E."/>
        </authorList>
    </citation>
    <scope>NUCLEOTIDE SEQUENCE</scope>
</reference>
<dbReference type="NCBIfam" id="TIGR02210">
    <property type="entry name" value="rodA_shape"/>
    <property type="match status" value="1"/>
</dbReference>
<dbReference type="GO" id="GO:0032153">
    <property type="term" value="C:cell division site"/>
    <property type="evidence" value="ECO:0007669"/>
    <property type="project" value="TreeGrafter"/>
</dbReference>
<accession>A0A381THM6</accession>
<feature type="transmembrane region" description="Helical" evidence="11">
    <location>
        <begin position="57"/>
        <end position="74"/>
    </location>
</feature>
<feature type="transmembrane region" description="Helical" evidence="11">
    <location>
        <begin position="144"/>
        <end position="162"/>
    </location>
</feature>
<dbReference type="GO" id="GO:0008360">
    <property type="term" value="P:regulation of cell shape"/>
    <property type="evidence" value="ECO:0007669"/>
    <property type="project" value="UniProtKB-KW"/>
</dbReference>
<dbReference type="PANTHER" id="PTHR30474:SF1">
    <property type="entry name" value="PEPTIDOGLYCAN GLYCOSYLTRANSFERASE MRDB"/>
    <property type="match status" value="1"/>
</dbReference>
<evidence type="ECO:0000256" key="3">
    <source>
        <dbReference type="ARBA" id="ARBA00022676"/>
    </source>
</evidence>
<evidence type="ECO:0000256" key="11">
    <source>
        <dbReference type="SAM" id="Phobius"/>
    </source>
</evidence>
<dbReference type="EMBL" id="UINC01004603">
    <property type="protein sequence ID" value="SVA15560.1"/>
    <property type="molecule type" value="Genomic_DNA"/>
</dbReference>
<comment type="subcellular location">
    <subcellularLocation>
        <location evidence="1">Membrane</location>
        <topology evidence="1">Multi-pass membrane protein</topology>
    </subcellularLocation>
</comment>
<evidence type="ECO:0000256" key="9">
    <source>
        <dbReference type="ARBA" id="ARBA00023136"/>
    </source>
</evidence>
<feature type="transmembrane region" description="Helical" evidence="11">
    <location>
        <begin position="81"/>
        <end position="99"/>
    </location>
</feature>
<dbReference type="InterPro" id="IPR001182">
    <property type="entry name" value="FtsW/RodA"/>
</dbReference>
<evidence type="ECO:0000256" key="10">
    <source>
        <dbReference type="ARBA" id="ARBA00023316"/>
    </source>
</evidence>
<name>A0A381THM6_9ZZZZ</name>
<feature type="transmembrane region" description="Helical" evidence="11">
    <location>
        <begin position="23"/>
        <end position="45"/>
    </location>
</feature>
<organism evidence="12">
    <name type="scientific">marine metagenome</name>
    <dbReference type="NCBI Taxonomy" id="408172"/>
    <lineage>
        <taxon>unclassified sequences</taxon>
        <taxon>metagenomes</taxon>
        <taxon>ecological metagenomes</taxon>
    </lineage>
</organism>
<dbReference type="PANTHER" id="PTHR30474">
    <property type="entry name" value="CELL CYCLE PROTEIN"/>
    <property type="match status" value="1"/>
</dbReference>
<evidence type="ECO:0000256" key="1">
    <source>
        <dbReference type="ARBA" id="ARBA00004141"/>
    </source>
</evidence>
<keyword evidence="8 11" id="KW-1133">Transmembrane helix</keyword>
<dbReference type="GO" id="GO:0005886">
    <property type="term" value="C:plasma membrane"/>
    <property type="evidence" value="ECO:0007669"/>
    <property type="project" value="TreeGrafter"/>
</dbReference>
<keyword evidence="4" id="KW-0808">Transferase</keyword>
<keyword evidence="5 11" id="KW-0812">Transmembrane</keyword>
<keyword evidence="7" id="KW-0573">Peptidoglycan synthesis</keyword>